<comment type="subunit">
    <text evidence="13">Homodimer.</text>
</comment>
<keyword evidence="10 12" id="KW-0238">DNA-binding</keyword>
<evidence type="ECO:0000256" key="2">
    <source>
        <dbReference type="ARBA" id="ARBA00001913"/>
    </source>
</evidence>
<dbReference type="PROSITE" id="PS52040">
    <property type="entry name" value="TOPO_IIA"/>
    <property type="match status" value="1"/>
</dbReference>
<dbReference type="Pfam" id="PF00204">
    <property type="entry name" value="DNA_gyraseB"/>
    <property type="match status" value="1"/>
</dbReference>
<dbReference type="InterPro" id="IPR036890">
    <property type="entry name" value="HATPase_C_sf"/>
</dbReference>
<evidence type="ECO:0000256" key="4">
    <source>
        <dbReference type="ARBA" id="ARBA00011080"/>
    </source>
</evidence>
<comment type="similarity">
    <text evidence="4 13">Belongs to the type II topoisomerase family.</text>
</comment>
<name>A0AA35RYD1_GEOBA</name>
<evidence type="ECO:0000313" key="18">
    <source>
        <dbReference type="Proteomes" id="UP001174909"/>
    </source>
</evidence>
<dbReference type="InterPro" id="IPR013759">
    <property type="entry name" value="Topo_IIA_B_C"/>
</dbReference>
<dbReference type="EMBL" id="CASHTH010001797">
    <property type="protein sequence ID" value="CAI8020038.1"/>
    <property type="molecule type" value="Genomic_DNA"/>
</dbReference>
<dbReference type="CDD" id="cd03365">
    <property type="entry name" value="TOPRIM_TopoIIA"/>
    <property type="match status" value="1"/>
</dbReference>
<protein>
    <recommendedName>
        <fullName evidence="13">DNA topoisomerase 2</fullName>
        <ecNumber evidence="13">5.6.2.2</ecNumber>
    </recommendedName>
</protein>
<dbReference type="Gene3D" id="3.40.50.670">
    <property type="match status" value="1"/>
</dbReference>
<keyword evidence="6 13" id="KW-0547">Nucleotide-binding</keyword>
<dbReference type="GO" id="GO:0000712">
    <property type="term" value="P:resolution of meiotic recombination intermediates"/>
    <property type="evidence" value="ECO:0007669"/>
    <property type="project" value="TreeGrafter"/>
</dbReference>
<dbReference type="PANTHER" id="PTHR10169:SF38">
    <property type="entry name" value="DNA TOPOISOMERASE 2"/>
    <property type="match status" value="1"/>
</dbReference>
<dbReference type="InterPro" id="IPR001241">
    <property type="entry name" value="Topo_IIA"/>
</dbReference>
<dbReference type="InterPro" id="IPR013760">
    <property type="entry name" value="Topo_IIA-like_dom_sf"/>
</dbReference>
<evidence type="ECO:0000313" key="17">
    <source>
        <dbReference type="EMBL" id="CAI8020038.1"/>
    </source>
</evidence>
<dbReference type="Proteomes" id="UP001174909">
    <property type="component" value="Unassembled WGS sequence"/>
</dbReference>
<dbReference type="InterPro" id="IPR002205">
    <property type="entry name" value="Topo_IIA_dom_A"/>
</dbReference>
<dbReference type="EC" id="5.6.2.2" evidence="13"/>
<evidence type="ECO:0000256" key="11">
    <source>
        <dbReference type="ARBA" id="ARBA00023235"/>
    </source>
</evidence>
<feature type="region of interest" description="Disordered" evidence="14">
    <location>
        <begin position="323"/>
        <end position="347"/>
    </location>
</feature>
<dbReference type="GO" id="GO:0005524">
    <property type="term" value="F:ATP binding"/>
    <property type="evidence" value="ECO:0007669"/>
    <property type="project" value="UniProtKB-UniRule"/>
</dbReference>
<evidence type="ECO:0000256" key="10">
    <source>
        <dbReference type="ARBA" id="ARBA00023125"/>
    </source>
</evidence>
<evidence type="ECO:0000256" key="9">
    <source>
        <dbReference type="ARBA" id="ARBA00023029"/>
    </source>
</evidence>
<evidence type="ECO:0000256" key="5">
    <source>
        <dbReference type="ARBA" id="ARBA00022723"/>
    </source>
</evidence>
<dbReference type="GO" id="GO:0003677">
    <property type="term" value="F:DNA binding"/>
    <property type="evidence" value="ECO:0007669"/>
    <property type="project" value="UniProtKB-UniRule"/>
</dbReference>
<dbReference type="CDD" id="cd03481">
    <property type="entry name" value="TopoIIA_Trans_ScTopoIIA"/>
    <property type="match status" value="1"/>
</dbReference>
<keyword evidence="18" id="KW-1185">Reference proteome</keyword>
<accession>A0AA35RYD1</accession>
<feature type="non-terminal residue" evidence="17">
    <location>
        <position position="1"/>
    </location>
</feature>
<dbReference type="GO" id="GO:0046872">
    <property type="term" value="F:metal ion binding"/>
    <property type="evidence" value="ECO:0007669"/>
    <property type="project" value="UniProtKB-KW"/>
</dbReference>
<comment type="cofactor">
    <cofactor evidence="2">
        <name>Ca(2+)</name>
        <dbReference type="ChEBI" id="CHEBI:29108"/>
    </cofactor>
</comment>
<dbReference type="SUPFAM" id="SSF56719">
    <property type="entry name" value="Type II DNA topoisomerase"/>
    <property type="match status" value="1"/>
</dbReference>
<dbReference type="Pfam" id="PF00521">
    <property type="entry name" value="DNA_topoisoIV"/>
    <property type="match status" value="1"/>
</dbReference>
<sequence length="671" mass="75726">MKAIKIVIDPEQNLISVWNGGRGIPVEMHTTEKMYVPELIFGTLLTSSNYNDEQKKVTGGRNGYGAKLCNIFSTEFTVETASKESGKSFKQTWKNNMGTSGKAKVTSSSSDFTKVTFKPDLAKFKMTHLDSDTVALMTRRAYDIAGCTKGVAVHLNGTRLPVKGFKDYVELYVKGDQSQTEEEMPRKVVYDAVNPRWEVAVTASNHGFQQASFVNSIATTKGGTHVNYIVDQLVSKLLEAAKKKNKGGMDLKPFHIKGHLWVFVNCLVENPTFDSQTKETMTLKVKSFGSTCPLSEKFIKQALSCGVVERVLSWARVKSQDKLAQKQKGSKQNKLRGIPKLDDANDAGGRNSHECTLILTEGDSAKTLAVSGLGVVGRDHYGVFPLRGKLLNVREASHNQLMNNEEITNIVKILGLHYTKKYTDGPELRSLRYGKLLIMTDQDQDGSHIKGLIINFLHHNWPGLLRQSFIQQFITPIVKVSKGSRAISFFSLPEFEQWKCSTEGAHTWKVKYYKGLGTSTGKEAKEYFSDMERHRIPFKYSGANDDDAILLAFSKKCVERRKEWLTQWLEHRREQRDQGLDESLLYAEQMDHISYSDFVNKELILFSNMDNERSIPSSVDGLKPGQRKVLFTCFKRNDKREIKVAQLAGSVAEHSAYHHGEVCRVIYMYLY</sequence>
<gene>
    <name evidence="17" type="ORF">GBAR_LOCUS12002</name>
</gene>
<evidence type="ECO:0000256" key="6">
    <source>
        <dbReference type="ARBA" id="ARBA00022741"/>
    </source>
</evidence>
<dbReference type="Pfam" id="PF16898">
    <property type="entry name" value="TOPRIM_C"/>
    <property type="match status" value="1"/>
</dbReference>
<dbReference type="SUPFAM" id="SSF55874">
    <property type="entry name" value="ATPase domain of HSP90 chaperone/DNA topoisomerase II/histidine kinase"/>
    <property type="match status" value="1"/>
</dbReference>
<comment type="catalytic activity">
    <reaction evidence="1 13">
        <text>ATP-dependent breakage, passage and rejoining of double-stranded DNA.</text>
        <dbReference type="EC" id="5.6.2.2"/>
    </reaction>
</comment>
<dbReference type="InterPro" id="IPR034157">
    <property type="entry name" value="TOPRIM_TopoII"/>
</dbReference>
<dbReference type="Pfam" id="PF01751">
    <property type="entry name" value="Toprim"/>
    <property type="match status" value="1"/>
</dbReference>
<comment type="cofactor">
    <cofactor evidence="3">
        <name>Mg(2+)</name>
        <dbReference type="ChEBI" id="CHEBI:18420"/>
    </cofactor>
</comment>
<dbReference type="PRINTS" id="PR01158">
    <property type="entry name" value="TOPISMRASEII"/>
</dbReference>
<dbReference type="GO" id="GO:0000819">
    <property type="term" value="P:sister chromatid segregation"/>
    <property type="evidence" value="ECO:0007669"/>
    <property type="project" value="TreeGrafter"/>
</dbReference>
<dbReference type="InterPro" id="IPR031660">
    <property type="entry name" value="TOPRIM_C"/>
</dbReference>
<feature type="domain" description="Topo IIA-type catalytic" evidence="16">
    <location>
        <begin position="615"/>
        <end position="671"/>
    </location>
</feature>
<keyword evidence="11 13" id="KW-0413">Isomerase</keyword>
<dbReference type="Gene3D" id="3.30.230.10">
    <property type="match status" value="1"/>
</dbReference>
<evidence type="ECO:0000256" key="12">
    <source>
        <dbReference type="PROSITE-ProRule" id="PRU01384"/>
    </source>
</evidence>
<dbReference type="Gene3D" id="3.30.565.10">
    <property type="entry name" value="Histidine kinase-like ATPase, C-terminal domain"/>
    <property type="match status" value="1"/>
</dbReference>
<evidence type="ECO:0000259" key="15">
    <source>
        <dbReference type="PROSITE" id="PS50880"/>
    </source>
</evidence>
<keyword evidence="9 13" id="KW-0799">Topoisomerase</keyword>
<keyword evidence="5" id="KW-0479">Metal-binding</keyword>
<dbReference type="Gene3D" id="3.30.1490.30">
    <property type="match status" value="1"/>
</dbReference>
<dbReference type="FunFam" id="3.40.50.670:FF:000001">
    <property type="entry name" value="DNA topoisomerase 2"/>
    <property type="match status" value="2"/>
</dbReference>
<dbReference type="InterPro" id="IPR020568">
    <property type="entry name" value="Ribosomal_Su5_D2-typ_SF"/>
</dbReference>
<evidence type="ECO:0000256" key="8">
    <source>
        <dbReference type="ARBA" id="ARBA00022842"/>
    </source>
</evidence>
<dbReference type="FunFam" id="3.30.230.10:FF:000008">
    <property type="entry name" value="DNA topoisomerase 2"/>
    <property type="match status" value="1"/>
</dbReference>
<evidence type="ECO:0000256" key="14">
    <source>
        <dbReference type="SAM" id="MobiDB-lite"/>
    </source>
</evidence>
<dbReference type="PROSITE" id="PS00177">
    <property type="entry name" value="TOPOISOMERASE_II"/>
    <property type="match status" value="1"/>
</dbReference>
<dbReference type="SMART" id="SM00433">
    <property type="entry name" value="TOP2c"/>
    <property type="match status" value="1"/>
</dbReference>
<dbReference type="InterPro" id="IPR050634">
    <property type="entry name" value="DNA_Topoisomerase_II"/>
</dbReference>
<comment type="caution">
    <text evidence="17">The sequence shown here is derived from an EMBL/GenBank/DDBJ whole genome shotgun (WGS) entry which is preliminary data.</text>
</comment>
<organism evidence="17 18">
    <name type="scientific">Geodia barretti</name>
    <name type="common">Barrett's horny sponge</name>
    <dbReference type="NCBI Taxonomy" id="519541"/>
    <lineage>
        <taxon>Eukaryota</taxon>
        <taxon>Metazoa</taxon>
        <taxon>Porifera</taxon>
        <taxon>Demospongiae</taxon>
        <taxon>Heteroscleromorpha</taxon>
        <taxon>Tetractinellida</taxon>
        <taxon>Astrophorina</taxon>
        <taxon>Geodiidae</taxon>
        <taxon>Geodia</taxon>
    </lineage>
</organism>
<dbReference type="SUPFAM" id="SSF54211">
    <property type="entry name" value="Ribosomal protein S5 domain 2-like"/>
    <property type="match status" value="1"/>
</dbReference>
<dbReference type="PRINTS" id="PR00418">
    <property type="entry name" value="TPI2FAMILY"/>
</dbReference>
<evidence type="ECO:0000256" key="7">
    <source>
        <dbReference type="ARBA" id="ARBA00022840"/>
    </source>
</evidence>
<evidence type="ECO:0000256" key="13">
    <source>
        <dbReference type="RuleBase" id="RU362094"/>
    </source>
</evidence>
<dbReference type="GO" id="GO:0003918">
    <property type="term" value="F:DNA topoisomerase type II (double strand cut, ATP-hydrolyzing) activity"/>
    <property type="evidence" value="ECO:0007669"/>
    <property type="project" value="UniProtKB-UniRule"/>
</dbReference>
<dbReference type="PROSITE" id="PS50880">
    <property type="entry name" value="TOPRIM"/>
    <property type="match status" value="1"/>
</dbReference>
<dbReference type="InterPro" id="IPR014721">
    <property type="entry name" value="Ribsml_uS5_D2-typ_fold_subgr"/>
</dbReference>
<reference evidence="17" key="1">
    <citation type="submission" date="2023-03" db="EMBL/GenBank/DDBJ databases">
        <authorList>
            <person name="Steffen K."/>
            <person name="Cardenas P."/>
        </authorList>
    </citation>
    <scope>NUCLEOTIDE SEQUENCE</scope>
</reference>
<dbReference type="InterPro" id="IPR013758">
    <property type="entry name" value="Topo_IIA_A/C_ab"/>
</dbReference>
<evidence type="ECO:0000256" key="3">
    <source>
        <dbReference type="ARBA" id="ARBA00001946"/>
    </source>
</evidence>
<keyword evidence="7 13" id="KW-0067">ATP-binding</keyword>
<dbReference type="FunFam" id="3.30.1490.30:FF:000001">
    <property type="entry name" value="DNA topoisomerase 2"/>
    <property type="match status" value="1"/>
</dbReference>
<dbReference type="GO" id="GO:0005634">
    <property type="term" value="C:nucleus"/>
    <property type="evidence" value="ECO:0007669"/>
    <property type="project" value="TreeGrafter"/>
</dbReference>
<evidence type="ECO:0000256" key="1">
    <source>
        <dbReference type="ARBA" id="ARBA00000185"/>
    </source>
</evidence>
<dbReference type="Gene3D" id="3.90.199.10">
    <property type="entry name" value="Topoisomerase II, domain 5"/>
    <property type="match status" value="1"/>
</dbReference>
<dbReference type="InterPro" id="IPR001154">
    <property type="entry name" value="TopoII_euk"/>
</dbReference>
<evidence type="ECO:0000259" key="16">
    <source>
        <dbReference type="PROSITE" id="PS52040"/>
    </source>
</evidence>
<dbReference type="InterPro" id="IPR013506">
    <property type="entry name" value="Topo_IIA_bsu_dom2"/>
</dbReference>
<keyword evidence="8" id="KW-0460">Magnesium</keyword>
<feature type="domain" description="Toprim" evidence="15">
    <location>
        <begin position="355"/>
        <end position="472"/>
    </location>
</feature>
<proteinExistence type="inferred from homology"/>
<dbReference type="PANTHER" id="PTHR10169">
    <property type="entry name" value="DNA TOPOISOMERASE/GYRASE"/>
    <property type="match status" value="1"/>
</dbReference>
<comment type="caution">
    <text evidence="12">Lacks conserved residue(s) required for the propagation of feature annotation.</text>
</comment>
<dbReference type="InterPro" id="IPR006171">
    <property type="entry name" value="TOPRIM_dom"/>
</dbReference>
<dbReference type="AlphaFoldDB" id="A0AA35RYD1"/>
<dbReference type="InterPro" id="IPR018522">
    <property type="entry name" value="TopoIIA_CS"/>
</dbReference>
<dbReference type="GO" id="GO:0006265">
    <property type="term" value="P:DNA topological change"/>
    <property type="evidence" value="ECO:0007669"/>
    <property type="project" value="UniProtKB-UniRule"/>
</dbReference>
<comment type="function">
    <text evidence="13">Control of topological states of DNA by transient breakage and subsequent rejoining of DNA strands. Topoisomerase II makes double-strand breaks.</text>
</comment>